<dbReference type="AlphaFoldDB" id="A0AAE6F2B1"/>
<dbReference type="EMBL" id="CP038850">
    <property type="protein sequence ID" value="QCT58522.1"/>
    <property type="molecule type" value="Genomic_DNA"/>
</dbReference>
<dbReference type="InterPro" id="IPR001584">
    <property type="entry name" value="Integrase_cat-core"/>
</dbReference>
<organism evidence="2">
    <name type="scientific">Staphylococcus aureus</name>
    <dbReference type="NCBI Taxonomy" id="1280"/>
    <lineage>
        <taxon>Bacteria</taxon>
        <taxon>Bacillati</taxon>
        <taxon>Bacillota</taxon>
        <taxon>Bacilli</taxon>
        <taxon>Bacillales</taxon>
        <taxon>Staphylococcaceae</taxon>
        <taxon>Staphylococcus</taxon>
    </lineage>
</organism>
<sequence length="47" mass="5836">MLSRSLRFRHFETELFDYVNWYNNFRPHSSLQYLTPVAFKNLHMKTV</sequence>
<dbReference type="GO" id="GO:0015074">
    <property type="term" value="P:DNA integration"/>
    <property type="evidence" value="ECO:0007669"/>
    <property type="project" value="InterPro"/>
</dbReference>
<reference evidence="2" key="1">
    <citation type="submission" date="2019-04" db="EMBL/GenBank/DDBJ databases">
        <title>Whole-genome sequencing of local methicillin-resistant S. aureus strain Lr2.</title>
        <authorList>
            <person name="Ullah N."/>
            <person name="Ali A."/>
        </authorList>
    </citation>
    <scope>NUCLEOTIDE SEQUENCE [LARGE SCALE GENOMIC DNA]</scope>
    <source>
        <strain evidence="2">Lr2</strain>
    </source>
</reference>
<evidence type="ECO:0000259" key="1">
    <source>
        <dbReference type="Pfam" id="PF13333"/>
    </source>
</evidence>
<feature type="domain" description="Integrase catalytic" evidence="1">
    <location>
        <begin position="9"/>
        <end position="41"/>
    </location>
</feature>
<proteinExistence type="predicted"/>
<dbReference type="Pfam" id="PF13333">
    <property type="entry name" value="rve_2"/>
    <property type="match status" value="1"/>
</dbReference>
<name>A0AAE6F2B1_STAAU</name>
<dbReference type="InterPro" id="IPR012337">
    <property type="entry name" value="RNaseH-like_sf"/>
</dbReference>
<evidence type="ECO:0000313" key="2">
    <source>
        <dbReference type="EMBL" id="QCT58522.1"/>
    </source>
</evidence>
<dbReference type="SUPFAM" id="SSF53098">
    <property type="entry name" value="Ribonuclease H-like"/>
    <property type="match status" value="1"/>
</dbReference>
<protein>
    <recommendedName>
        <fullName evidence="1">Integrase catalytic domain-containing protein</fullName>
    </recommendedName>
</protein>
<accession>A0AAE6F2B1</accession>
<gene>
    <name evidence="2" type="ORF">E1948_14885</name>
</gene>